<evidence type="ECO:0000313" key="1">
    <source>
        <dbReference type="EMBL" id="MBA0869378.1"/>
    </source>
</evidence>
<evidence type="ECO:0000313" key="2">
    <source>
        <dbReference type="Proteomes" id="UP000593576"/>
    </source>
</evidence>
<comment type="caution">
    <text evidence="1">The sequence shown here is derived from an EMBL/GenBank/DDBJ whole genome shotgun (WGS) entry which is preliminary data.</text>
</comment>
<reference evidence="1 2" key="1">
    <citation type="journal article" date="2019" name="Genome Biol. Evol.">
        <title>Insights into the evolution of the New World diploid cottons (Gossypium, subgenus Houzingenia) based on genome sequencing.</title>
        <authorList>
            <person name="Grover C.E."/>
            <person name="Arick M.A. 2nd"/>
            <person name="Thrash A."/>
            <person name="Conover J.L."/>
            <person name="Sanders W.S."/>
            <person name="Peterson D.G."/>
            <person name="Frelichowski J.E."/>
            <person name="Scheffler J.A."/>
            <person name="Scheffler B.E."/>
            <person name="Wendel J.F."/>
        </authorList>
    </citation>
    <scope>NUCLEOTIDE SEQUENCE [LARGE SCALE GENOMIC DNA]</scope>
    <source>
        <strain evidence="1">1</strain>
        <tissue evidence="1">Leaf</tissue>
    </source>
</reference>
<sequence>MPQMFAALTIVAFFFYF</sequence>
<keyword evidence="2" id="KW-1185">Reference proteome</keyword>
<gene>
    <name evidence="1" type="ORF">Goshw_027650</name>
</gene>
<dbReference type="Proteomes" id="UP000593576">
    <property type="component" value="Unassembled WGS sequence"/>
</dbReference>
<dbReference type="EMBL" id="JABFAF010000010">
    <property type="protein sequence ID" value="MBA0869378.1"/>
    <property type="molecule type" value="Genomic_DNA"/>
</dbReference>
<accession>A0A7J9MEI2</accession>
<dbReference type="AlphaFoldDB" id="A0A7J9MEI2"/>
<name>A0A7J9MEI2_GOSSC</name>
<organism evidence="1 2">
    <name type="scientific">Gossypium schwendimanii</name>
    <name type="common">Cotton</name>
    <dbReference type="NCBI Taxonomy" id="34291"/>
    <lineage>
        <taxon>Eukaryota</taxon>
        <taxon>Viridiplantae</taxon>
        <taxon>Streptophyta</taxon>
        <taxon>Embryophyta</taxon>
        <taxon>Tracheophyta</taxon>
        <taxon>Spermatophyta</taxon>
        <taxon>Magnoliopsida</taxon>
        <taxon>eudicotyledons</taxon>
        <taxon>Gunneridae</taxon>
        <taxon>Pentapetalae</taxon>
        <taxon>rosids</taxon>
        <taxon>malvids</taxon>
        <taxon>Malvales</taxon>
        <taxon>Malvaceae</taxon>
        <taxon>Malvoideae</taxon>
        <taxon>Gossypium</taxon>
    </lineage>
</organism>
<proteinExistence type="predicted"/>
<protein>
    <submittedName>
        <fullName evidence="1">Uncharacterized protein</fullName>
    </submittedName>
</protein>